<accession>A0AAV0GJZ0</accession>
<gene>
    <name evidence="1" type="ORF">CEPIT_LOCUS44312</name>
</gene>
<dbReference type="Proteomes" id="UP001152523">
    <property type="component" value="Unassembled WGS sequence"/>
</dbReference>
<evidence type="ECO:0000313" key="2">
    <source>
        <dbReference type="Proteomes" id="UP001152523"/>
    </source>
</evidence>
<evidence type="ECO:0000313" key="1">
    <source>
        <dbReference type="EMBL" id="CAH9148187.1"/>
    </source>
</evidence>
<reference evidence="1" key="1">
    <citation type="submission" date="2022-07" db="EMBL/GenBank/DDBJ databases">
        <authorList>
            <person name="Macas J."/>
            <person name="Novak P."/>
            <person name="Neumann P."/>
        </authorList>
    </citation>
    <scope>NUCLEOTIDE SEQUENCE</scope>
</reference>
<name>A0AAV0GJZ0_9ASTE</name>
<organism evidence="1 2">
    <name type="scientific">Cuscuta epithymum</name>
    <dbReference type="NCBI Taxonomy" id="186058"/>
    <lineage>
        <taxon>Eukaryota</taxon>
        <taxon>Viridiplantae</taxon>
        <taxon>Streptophyta</taxon>
        <taxon>Embryophyta</taxon>
        <taxon>Tracheophyta</taxon>
        <taxon>Spermatophyta</taxon>
        <taxon>Magnoliopsida</taxon>
        <taxon>eudicotyledons</taxon>
        <taxon>Gunneridae</taxon>
        <taxon>Pentapetalae</taxon>
        <taxon>asterids</taxon>
        <taxon>lamiids</taxon>
        <taxon>Solanales</taxon>
        <taxon>Convolvulaceae</taxon>
        <taxon>Cuscuteae</taxon>
        <taxon>Cuscuta</taxon>
        <taxon>Cuscuta subgen. Cuscuta</taxon>
    </lineage>
</organism>
<sequence length="22" mass="2660">MEDEVTHPLEFIEYHLQVAIFV</sequence>
<protein>
    <submittedName>
        <fullName evidence="1">Uncharacterized protein</fullName>
    </submittedName>
</protein>
<dbReference type="EMBL" id="CAMAPF010001153">
    <property type="protein sequence ID" value="CAH9148187.1"/>
    <property type="molecule type" value="Genomic_DNA"/>
</dbReference>
<proteinExistence type="predicted"/>
<dbReference type="AlphaFoldDB" id="A0AAV0GJZ0"/>
<keyword evidence="2" id="KW-1185">Reference proteome</keyword>
<comment type="caution">
    <text evidence="1">The sequence shown here is derived from an EMBL/GenBank/DDBJ whole genome shotgun (WGS) entry which is preliminary data.</text>
</comment>